<dbReference type="EMBL" id="JAMQJY010000005">
    <property type="protein sequence ID" value="MCM2677610.1"/>
    <property type="molecule type" value="Genomic_DNA"/>
</dbReference>
<dbReference type="Pfam" id="PF12867">
    <property type="entry name" value="DinB_2"/>
    <property type="match status" value="1"/>
</dbReference>
<evidence type="ECO:0000259" key="1">
    <source>
        <dbReference type="Pfam" id="PF12867"/>
    </source>
</evidence>
<protein>
    <submittedName>
        <fullName evidence="2">DinB family protein</fullName>
    </submittedName>
</protein>
<comment type="caution">
    <text evidence="2">The sequence shown here is derived from an EMBL/GenBank/DDBJ whole genome shotgun (WGS) entry which is preliminary data.</text>
</comment>
<feature type="domain" description="DinB-like" evidence="1">
    <location>
        <begin position="11"/>
        <end position="144"/>
    </location>
</feature>
<evidence type="ECO:0000313" key="2">
    <source>
        <dbReference type="EMBL" id="MCM2677610.1"/>
    </source>
</evidence>
<accession>A0ABT0XPI1</accession>
<dbReference type="SUPFAM" id="SSF109854">
    <property type="entry name" value="DinB/YfiT-like putative metalloenzymes"/>
    <property type="match status" value="1"/>
</dbReference>
<gene>
    <name evidence="2" type="ORF">NDM98_20610</name>
</gene>
<dbReference type="InterPro" id="IPR024775">
    <property type="entry name" value="DinB-like"/>
</dbReference>
<reference evidence="2" key="1">
    <citation type="submission" date="2022-06" db="EMBL/GenBank/DDBJ databases">
        <title>Alkalicoccobacillus porphyridii sp. nov., isolated from a marine red alga, Porphyridium purpureum and reclassification of Shouchella plakortidis and Shouchella gibsonii as Alkalicoccobacillus plakortidis comb. nov. and Alkalicoccobacillus gibsonii comb. nov.</title>
        <authorList>
            <person name="Kim K.H."/>
            <person name="Lee J.K."/>
            <person name="Han D.M."/>
            <person name="Baek J.H."/>
            <person name="Jeon C.O."/>
        </authorList>
    </citation>
    <scope>NUCLEOTIDE SEQUENCE</scope>
    <source>
        <strain evidence="2">DSM 19153</strain>
    </source>
</reference>
<dbReference type="RefSeq" id="WP_251611421.1">
    <property type="nucleotide sequence ID" value="NZ_JAMQJY010000005.1"/>
</dbReference>
<sequence length="168" mass="20053">MHLRHKNLFTQLQTYRQEVIHFLEDVTEETAEIIPVGFNNNIRWNLGHIYLDQYLWIETLIKEKTEVPEIFHSWFGFGTSPADFQESTPSLVELRSLLTEQPKRIRETYSHRLEEISPPTEMGMQTIEQVLIRTIFHEGMHLQAMINLKNIYMKRFNNGKQKHNKEKS</sequence>
<dbReference type="InterPro" id="IPR034660">
    <property type="entry name" value="DinB/YfiT-like"/>
</dbReference>
<name>A0ABT0XPI1_9BACI</name>
<dbReference type="Proteomes" id="UP001203665">
    <property type="component" value="Unassembled WGS sequence"/>
</dbReference>
<organism evidence="2 3">
    <name type="scientific">Alkalicoccobacillus plakortidis</name>
    <dbReference type="NCBI Taxonomy" id="444060"/>
    <lineage>
        <taxon>Bacteria</taxon>
        <taxon>Bacillati</taxon>
        <taxon>Bacillota</taxon>
        <taxon>Bacilli</taxon>
        <taxon>Bacillales</taxon>
        <taxon>Bacillaceae</taxon>
        <taxon>Alkalicoccobacillus</taxon>
    </lineage>
</organism>
<proteinExistence type="predicted"/>
<evidence type="ECO:0000313" key="3">
    <source>
        <dbReference type="Proteomes" id="UP001203665"/>
    </source>
</evidence>
<dbReference type="Gene3D" id="1.20.120.450">
    <property type="entry name" value="dinb family like domain"/>
    <property type="match status" value="1"/>
</dbReference>
<keyword evidence="3" id="KW-1185">Reference proteome</keyword>